<feature type="domain" description="Carbohydrate kinase PfkB" evidence="1">
    <location>
        <begin position="293"/>
        <end position="358"/>
    </location>
</feature>
<proteinExistence type="predicted"/>
<keyword evidence="2" id="KW-0808">Transferase</keyword>
<feature type="domain" description="Carbohydrate kinase PfkB" evidence="1">
    <location>
        <begin position="27"/>
        <end position="258"/>
    </location>
</feature>
<dbReference type="Pfam" id="PF00294">
    <property type="entry name" value="PfkB"/>
    <property type="match status" value="2"/>
</dbReference>
<accession>A0A4V3SJE0</accession>
<gene>
    <name evidence="2" type="ORF">EX30DRAFT_338262</name>
</gene>
<dbReference type="PANTHER" id="PTHR42774">
    <property type="entry name" value="PHOSPHOTRANSFERASE SYSTEM TRANSPORT PROTEIN"/>
    <property type="match status" value="1"/>
</dbReference>
<sequence>MTMVPHSPVRILALGALFEDTILTLPRYPLEDTKLRAHSRSTRIGGNTINMFEVLHQLSPHVECVFGGAVGSQDSCHWIKESLEKQGIQSHLIFRETALDPGPATSTIICTQDTGSRTIVTCGNGIDEPSGQEILDTFLPQTTGPNWIHIEGRNCRAVHEFLTVYLGDTSENRPCISLDLERPREGMELLVKYADVVFVSHNYALDLANIPGKERNSTEDSDPTILARLLCEYLKGIGLRDSTVVYYTLGEKGCMLLRTSSNYTDLNLPTGSKFGKLSVIASLWNYVWIDAVNVDKEKVVETVGAGDVFQAGVLHTLLDIHNTDQNFDLLPKSLLPWIRAGQVGSRVAAAKIQQRGFRRLCIPPNNGK</sequence>
<dbReference type="InterPro" id="IPR029056">
    <property type="entry name" value="Ribokinase-like"/>
</dbReference>
<dbReference type="InterPro" id="IPR011611">
    <property type="entry name" value="PfkB_dom"/>
</dbReference>
<evidence type="ECO:0000259" key="1">
    <source>
        <dbReference type="Pfam" id="PF00294"/>
    </source>
</evidence>
<dbReference type="SUPFAM" id="SSF53613">
    <property type="entry name" value="Ribokinase-like"/>
    <property type="match status" value="1"/>
</dbReference>
<dbReference type="AlphaFoldDB" id="A0A4V3SJE0"/>
<keyword evidence="3" id="KW-1185">Reference proteome</keyword>
<dbReference type="GO" id="GO:0016301">
    <property type="term" value="F:kinase activity"/>
    <property type="evidence" value="ECO:0007669"/>
    <property type="project" value="UniProtKB-KW"/>
</dbReference>
<dbReference type="Proteomes" id="UP000298138">
    <property type="component" value="Unassembled WGS sequence"/>
</dbReference>
<reference evidence="2 3" key="1">
    <citation type="submission" date="2019-04" db="EMBL/GenBank/DDBJ databases">
        <title>Comparative genomics and transcriptomics to analyze fruiting body development in filamentous ascomycetes.</title>
        <authorList>
            <consortium name="DOE Joint Genome Institute"/>
            <person name="Lutkenhaus R."/>
            <person name="Traeger S."/>
            <person name="Breuer J."/>
            <person name="Kuo A."/>
            <person name="Lipzen A."/>
            <person name="Pangilinan J."/>
            <person name="Dilworth D."/>
            <person name="Sandor L."/>
            <person name="Poggeler S."/>
            <person name="Barry K."/>
            <person name="Grigoriev I.V."/>
            <person name="Nowrousian M."/>
        </authorList>
    </citation>
    <scope>NUCLEOTIDE SEQUENCE [LARGE SCALE GENOMIC DNA]</scope>
    <source>
        <strain evidence="2 3">CBS 389.68</strain>
    </source>
</reference>
<organism evidence="2 3">
    <name type="scientific">Ascodesmis nigricans</name>
    <dbReference type="NCBI Taxonomy" id="341454"/>
    <lineage>
        <taxon>Eukaryota</taxon>
        <taxon>Fungi</taxon>
        <taxon>Dikarya</taxon>
        <taxon>Ascomycota</taxon>
        <taxon>Pezizomycotina</taxon>
        <taxon>Pezizomycetes</taxon>
        <taxon>Pezizales</taxon>
        <taxon>Ascodesmidaceae</taxon>
        <taxon>Ascodesmis</taxon>
    </lineage>
</organism>
<dbReference type="STRING" id="341454.A0A4V3SJE0"/>
<name>A0A4V3SJE0_9PEZI</name>
<dbReference type="OrthoDB" id="204058at2759"/>
<dbReference type="EMBL" id="ML220113">
    <property type="protein sequence ID" value="TGZ83645.1"/>
    <property type="molecule type" value="Genomic_DNA"/>
</dbReference>
<protein>
    <submittedName>
        <fullName evidence="2">Ribokinase-like protein</fullName>
    </submittedName>
</protein>
<evidence type="ECO:0000313" key="3">
    <source>
        <dbReference type="Proteomes" id="UP000298138"/>
    </source>
</evidence>
<dbReference type="Gene3D" id="3.40.1190.20">
    <property type="match status" value="1"/>
</dbReference>
<dbReference type="PANTHER" id="PTHR42774:SF3">
    <property type="entry name" value="KETOHEXOKINASE"/>
    <property type="match status" value="1"/>
</dbReference>
<dbReference type="InterPro" id="IPR052562">
    <property type="entry name" value="Ketohexokinase-related"/>
</dbReference>
<dbReference type="InParanoid" id="A0A4V3SJE0"/>
<keyword evidence="2" id="KW-0418">Kinase</keyword>
<evidence type="ECO:0000313" key="2">
    <source>
        <dbReference type="EMBL" id="TGZ83645.1"/>
    </source>
</evidence>